<name>A0ABW8C237_9ACTN</name>
<evidence type="ECO:0000313" key="14">
    <source>
        <dbReference type="EMBL" id="MFI9100469.1"/>
    </source>
</evidence>
<dbReference type="InterPro" id="IPR050428">
    <property type="entry name" value="TCS_sensor_his_kinase"/>
</dbReference>
<dbReference type="SUPFAM" id="SSF55874">
    <property type="entry name" value="ATPase domain of HSP90 chaperone/DNA topoisomerase II/histidine kinase"/>
    <property type="match status" value="1"/>
</dbReference>
<dbReference type="EC" id="2.7.13.3" evidence="3"/>
<dbReference type="PANTHER" id="PTHR45436">
    <property type="entry name" value="SENSOR HISTIDINE KINASE YKOH"/>
    <property type="match status" value="1"/>
</dbReference>
<dbReference type="InterPro" id="IPR004358">
    <property type="entry name" value="Sig_transdc_His_kin-like_C"/>
</dbReference>
<keyword evidence="6 12" id="KW-0812">Transmembrane</keyword>
<dbReference type="PRINTS" id="PR00344">
    <property type="entry name" value="BCTRLSENSOR"/>
</dbReference>
<dbReference type="Proteomes" id="UP001614394">
    <property type="component" value="Unassembled WGS sequence"/>
</dbReference>
<feature type="domain" description="Histidine kinase" evidence="13">
    <location>
        <begin position="252"/>
        <end position="475"/>
    </location>
</feature>
<keyword evidence="7 14" id="KW-0418">Kinase</keyword>
<dbReference type="Pfam" id="PF00512">
    <property type="entry name" value="HisKA"/>
    <property type="match status" value="1"/>
</dbReference>
<dbReference type="InterPro" id="IPR036890">
    <property type="entry name" value="HATPase_C_sf"/>
</dbReference>
<reference evidence="14 15" key="1">
    <citation type="submission" date="2024-10" db="EMBL/GenBank/DDBJ databases">
        <title>The Natural Products Discovery Center: Release of the First 8490 Sequenced Strains for Exploring Actinobacteria Biosynthetic Diversity.</title>
        <authorList>
            <person name="Kalkreuter E."/>
            <person name="Kautsar S.A."/>
            <person name="Yang D."/>
            <person name="Bader C.D."/>
            <person name="Teijaro C.N."/>
            <person name="Fluegel L."/>
            <person name="Davis C.M."/>
            <person name="Simpson J.R."/>
            <person name="Lauterbach L."/>
            <person name="Steele A.D."/>
            <person name="Gui C."/>
            <person name="Meng S."/>
            <person name="Li G."/>
            <person name="Viehrig K."/>
            <person name="Ye F."/>
            <person name="Su P."/>
            <person name="Kiefer A.F."/>
            <person name="Nichols A."/>
            <person name="Cepeda A.J."/>
            <person name="Yan W."/>
            <person name="Fan B."/>
            <person name="Jiang Y."/>
            <person name="Adhikari A."/>
            <person name="Zheng C.-J."/>
            <person name="Schuster L."/>
            <person name="Cowan T.M."/>
            <person name="Smanski M.J."/>
            <person name="Chevrette M.G."/>
            <person name="De Carvalho L.P.S."/>
            <person name="Shen B."/>
        </authorList>
    </citation>
    <scope>NUCLEOTIDE SEQUENCE [LARGE SCALE GENOMIC DNA]</scope>
    <source>
        <strain evidence="14 15">NPDC053399</strain>
    </source>
</reference>
<evidence type="ECO:0000313" key="15">
    <source>
        <dbReference type="Proteomes" id="UP001614394"/>
    </source>
</evidence>
<proteinExistence type="predicted"/>
<keyword evidence="8 12" id="KW-1133">Transmembrane helix</keyword>
<evidence type="ECO:0000256" key="6">
    <source>
        <dbReference type="ARBA" id="ARBA00022692"/>
    </source>
</evidence>
<dbReference type="GO" id="GO:0016301">
    <property type="term" value="F:kinase activity"/>
    <property type="evidence" value="ECO:0007669"/>
    <property type="project" value="UniProtKB-KW"/>
</dbReference>
<comment type="catalytic activity">
    <reaction evidence="1">
        <text>ATP + protein L-histidine = ADP + protein N-phospho-L-histidine.</text>
        <dbReference type="EC" id="2.7.13.3"/>
    </reaction>
</comment>
<evidence type="ECO:0000259" key="13">
    <source>
        <dbReference type="PROSITE" id="PS50109"/>
    </source>
</evidence>
<dbReference type="PROSITE" id="PS50109">
    <property type="entry name" value="HIS_KIN"/>
    <property type="match status" value="1"/>
</dbReference>
<evidence type="ECO:0000256" key="2">
    <source>
        <dbReference type="ARBA" id="ARBA00004236"/>
    </source>
</evidence>
<keyword evidence="15" id="KW-1185">Reference proteome</keyword>
<dbReference type="RefSeq" id="WP_399645683.1">
    <property type="nucleotide sequence ID" value="NZ_JBITYG010000002.1"/>
</dbReference>
<feature type="transmembrane region" description="Helical" evidence="12">
    <location>
        <begin position="163"/>
        <end position="186"/>
    </location>
</feature>
<evidence type="ECO:0000256" key="12">
    <source>
        <dbReference type="SAM" id="Phobius"/>
    </source>
</evidence>
<comment type="subcellular location">
    <subcellularLocation>
        <location evidence="2">Cell membrane</location>
    </subcellularLocation>
</comment>
<gene>
    <name evidence="14" type="ORF">ACIGXA_08070</name>
</gene>
<dbReference type="SMART" id="SM00388">
    <property type="entry name" value="HisKA"/>
    <property type="match status" value="1"/>
</dbReference>
<evidence type="ECO:0000256" key="9">
    <source>
        <dbReference type="ARBA" id="ARBA00023012"/>
    </source>
</evidence>
<dbReference type="EMBL" id="JBITYG010000002">
    <property type="protein sequence ID" value="MFI9100469.1"/>
    <property type="molecule type" value="Genomic_DNA"/>
</dbReference>
<dbReference type="Gene3D" id="3.30.565.10">
    <property type="entry name" value="Histidine kinase-like ATPase, C-terminal domain"/>
    <property type="match status" value="1"/>
</dbReference>
<dbReference type="Gene3D" id="1.10.287.130">
    <property type="match status" value="1"/>
</dbReference>
<evidence type="ECO:0000256" key="8">
    <source>
        <dbReference type="ARBA" id="ARBA00022989"/>
    </source>
</evidence>
<keyword evidence="4" id="KW-0597">Phosphoprotein</keyword>
<dbReference type="Gene3D" id="6.10.340.10">
    <property type="match status" value="1"/>
</dbReference>
<keyword evidence="10 12" id="KW-0472">Membrane</keyword>
<keyword evidence="9" id="KW-0902">Two-component regulatory system</keyword>
<dbReference type="InterPro" id="IPR003661">
    <property type="entry name" value="HisK_dim/P_dom"/>
</dbReference>
<accession>A0ABW8C237</accession>
<evidence type="ECO:0000256" key="5">
    <source>
        <dbReference type="ARBA" id="ARBA00022679"/>
    </source>
</evidence>
<evidence type="ECO:0000256" key="1">
    <source>
        <dbReference type="ARBA" id="ARBA00000085"/>
    </source>
</evidence>
<protein>
    <recommendedName>
        <fullName evidence="3">histidine kinase</fullName>
        <ecNumber evidence="3">2.7.13.3</ecNumber>
    </recommendedName>
</protein>
<feature type="region of interest" description="Disordered" evidence="11">
    <location>
        <begin position="475"/>
        <end position="520"/>
    </location>
</feature>
<evidence type="ECO:0000256" key="3">
    <source>
        <dbReference type="ARBA" id="ARBA00012438"/>
    </source>
</evidence>
<dbReference type="InterPro" id="IPR003594">
    <property type="entry name" value="HATPase_dom"/>
</dbReference>
<keyword evidence="5" id="KW-0808">Transferase</keyword>
<dbReference type="InterPro" id="IPR005467">
    <property type="entry name" value="His_kinase_dom"/>
</dbReference>
<dbReference type="CDD" id="cd00082">
    <property type="entry name" value="HisKA"/>
    <property type="match status" value="1"/>
</dbReference>
<organism evidence="14 15">
    <name type="scientific">Streptomyces fildesensis</name>
    <dbReference type="NCBI Taxonomy" id="375757"/>
    <lineage>
        <taxon>Bacteria</taxon>
        <taxon>Bacillati</taxon>
        <taxon>Actinomycetota</taxon>
        <taxon>Actinomycetes</taxon>
        <taxon>Kitasatosporales</taxon>
        <taxon>Streptomycetaceae</taxon>
        <taxon>Streptomyces</taxon>
    </lineage>
</organism>
<sequence>MSMRLSTRIAIAVGVLVPLLVLASGWLLVRLVANDLHAQADAHLRERAAAMAQDARNLLRVTAADRSAAAEQAKEKRLFTSALDVGIRLIGPDGTVTGGPQPGPSFTLPADARRPVTVRDGQRSWRVLSVPVVAKRPAATGTLWIFSPDTASQSQIQLVRRRVVMVALLGAPLAAAVTWLAATAAVRPLRRLQRRAAGLDPGTSAVRLDHEPSRVVEVDDLALTLRTVLSRYDEQAARTAEALATARSFSAAASHELRTPLMSMRINLDVLGGHPGLDPAERAEIVADLSREHARLLGLLVMLRALAQGDLVEADAFGPVDLAEVVESAAAALRGSRPGTALTVRSGPGLLVHGWEPGLRSAVDNLIVNALTHGGGAVDVTVRAGDEGRGPGDVAGPFVVLTVDDDGPGVPPESRQRVFQRFQRGPDSPGSGLGLTLVAQQIALHRGTIRILDRPAGTGRAARGARFEVRLPLAVTGRPDSGLPSRRDWLTAEAATGTGAGPGMGTVPGQAPQGFHKDRS</sequence>
<evidence type="ECO:0000256" key="7">
    <source>
        <dbReference type="ARBA" id="ARBA00022777"/>
    </source>
</evidence>
<dbReference type="Pfam" id="PF02518">
    <property type="entry name" value="HATPase_c"/>
    <property type="match status" value="1"/>
</dbReference>
<evidence type="ECO:0000256" key="10">
    <source>
        <dbReference type="ARBA" id="ARBA00023136"/>
    </source>
</evidence>
<dbReference type="InterPro" id="IPR036097">
    <property type="entry name" value="HisK_dim/P_sf"/>
</dbReference>
<evidence type="ECO:0000256" key="11">
    <source>
        <dbReference type="SAM" id="MobiDB-lite"/>
    </source>
</evidence>
<evidence type="ECO:0000256" key="4">
    <source>
        <dbReference type="ARBA" id="ARBA00022553"/>
    </source>
</evidence>
<comment type="caution">
    <text evidence="14">The sequence shown here is derived from an EMBL/GenBank/DDBJ whole genome shotgun (WGS) entry which is preliminary data.</text>
</comment>
<dbReference type="CDD" id="cd00075">
    <property type="entry name" value="HATPase"/>
    <property type="match status" value="1"/>
</dbReference>
<dbReference type="SUPFAM" id="SSF47384">
    <property type="entry name" value="Homodimeric domain of signal transducing histidine kinase"/>
    <property type="match status" value="1"/>
</dbReference>
<dbReference type="PANTHER" id="PTHR45436:SF5">
    <property type="entry name" value="SENSOR HISTIDINE KINASE TRCS"/>
    <property type="match status" value="1"/>
</dbReference>
<dbReference type="SMART" id="SM00387">
    <property type="entry name" value="HATPase_c"/>
    <property type="match status" value="1"/>
</dbReference>